<evidence type="ECO:0000313" key="2">
    <source>
        <dbReference type="EMBL" id="MFD1331480.1"/>
    </source>
</evidence>
<name>A0ABW3Z6J8_9HYPH</name>
<sequence>MLRPSLAGLALALACALPPPAAAQQPTAAPQRLVAPNGWTPSGNAATGTIYFRCEAAACVPGSLVSAKRQPDGPQEPLAAFRANVEQRGAAVLQAGGGAYRSFKVVTVYAKEVAPLRAQIAVWVISRADGGAEPTALALVSYGQTRFTLVSTGKDEATVRRNIETMLPAPFFLTAPNDAAKGRR</sequence>
<keyword evidence="3" id="KW-1185">Reference proteome</keyword>
<organism evidence="2 3">
    <name type="scientific">Methylopila musalis</name>
    <dbReference type="NCBI Taxonomy" id="1134781"/>
    <lineage>
        <taxon>Bacteria</taxon>
        <taxon>Pseudomonadati</taxon>
        <taxon>Pseudomonadota</taxon>
        <taxon>Alphaproteobacteria</taxon>
        <taxon>Hyphomicrobiales</taxon>
        <taxon>Methylopilaceae</taxon>
        <taxon>Methylopila</taxon>
    </lineage>
</organism>
<dbReference type="EMBL" id="JBHTMX010000027">
    <property type="protein sequence ID" value="MFD1331480.1"/>
    <property type="molecule type" value="Genomic_DNA"/>
</dbReference>
<accession>A0ABW3Z6J8</accession>
<feature type="signal peptide" evidence="1">
    <location>
        <begin position="1"/>
        <end position="23"/>
    </location>
</feature>
<proteinExistence type="predicted"/>
<keyword evidence="1" id="KW-0732">Signal</keyword>
<feature type="chain" id="PRO_5046636573" evidence="1">
    <location>
        <begin position="24"/>
        <end position="184"/>
    </location>
</feature>
<evidence type="ECO:0000256" key="1">
    <source>
        <dbReference type="SAM" id="SignalP"/>
    </source>
</evidence>
<dbReference type="RefSeq" id="WP_378774688.1">
    <property type="nucleotide sequence ID" value="NZ_JBHTMX010000027.1"/>
</dbReference>
<gene>
    <name evidence="2" type="ORF">ACFQ4O_05650</name>
</gene>
<comment type="caution">
    <text evidence="2">The sequence shown here is derived from an EMBL/GenBank/DDBJ whole genome shotgun (WGS) entry which is preliminary data.</text>
</comment>
<evidence type="ECO:0000313" key="3">
    <source>
        <dbReference type="Proteomes" id="UP001597171"/>
    </source>
</evidence>
<reference evidence="3" key="1">
    <citation type="journal article" date="2019" name="Int. J. Syst. Evol. Microbiol.">
        <title>The Global Catalogue of Microorganisms (GCM) 10K type strain sequencing project: providing services to taxonomists for standard genome sequencing and annotation.</title>
        <authorList>
            <consortium name="The Broad Institute Genomics Platform"/>
            <consortium name="The Broad Institute Genome Sequencing Center for Infectious Disease"/>
            <person name="Wu L."/>
            <person name="Ma J."/>
        </authorList>
    </citation>
    <scope>NUCLEOTIDE SEQUENCE [LARGE SCALE GENOMIC DNA]</scope>
    <source>
        <strain evidence="3">CCUG 61696</strain>
    </source>
</reference>
<protein>
    <submittedName>
        <fullName evidence="2">Uncharacterized protein</fullName>
    </submittedName>
</protein>
<dbReference type="PROSITE" id="PS51257">
    <property type="entry name" value="PROKAR_LIPOPROTEIN"/>
    <property type="match status" value="1"/>
</dbReference>
<dbReference type="Proteomes" id="UP001597171">
    <property type="component" value="Unassembled WGS sequence"/>
</dbReference>